<feature type="compositionally biased region" description="Polar residues" evidence="1">
    <location>
        <begin position="71"/>
        <end position="87"/>
    </location>
</feature>
<reference evidence="2 3" key="1">
    <citation type="submission" date="2015-04" db="EMBL/GenBank/DDBJ databases">
        <title>Lasius niger genome sequencing.</title>
        <authorList>
            <person name="Konorov E.A."/>
            <person name="Nikitin M.A."/>
            <person name="Kirill M.V."/>
            <person name="Chang P."/>
        </authorList>
    </citation>
    <scope>NUCLEOTIDE SEQUENCE [LARGE SCALE GENOMIC DNA]</scope>
    <source>
        <tissue evidence="2">Whole</tissue>
    </source>
</reference>
<dbReference type="AlphaFoldDB" id="A0A0J7KCL1"/>
<keyword evidence="3" id="KW-1185">Reference proteome</keyword>
<evidence type="ECO:0000313" key="2">
    <source>
        <dbReference type="EMBL" id="KMQ87974.1"/>
    </source>
</evidence>
<name>A0A0J7KCL1_LASNI</name>
<dbReference type="Proteomes" id="UP000036403">
    <property type="component" value="Unassembled WGS sequence"/>
</dbReference>
<proteinExistence type="predicted"/>
<dbReference type="EMBL" id="LBMM01009637">
    <property type="protein sequence ID" value="KMQ87974.1"/>
    <property type="molecule type" value="Genomic_DNA"/>
</dbReference>
<protein>
    <recommendedName>
        <fullName evidence="4">SAM domain-containing protein</fullName>
    </recommendedName>
</protein>
<evidence type="ECO:0008006" key="4">
    <source>
        <dbReference type="Google" id="ProtNLM"/>
    </source>
</evidence>
<dbReference type="PaxDb" id="67767-A0A0J7KCL1"/>
<dbReference type="InterPro" id="IPR013761">
    <property type="entry name" value="SAM/pointed_sf"/>
</dbReference>
<evidence type="ECO:0000313" key="3">
    <source>
        <dbReference type="Proteomes" id="UP000036403"/>
    </source>
</evidence>
<comment type="caution">
    <text evidence="2">The sequence shown here is derived from an EMBL/GenBank/DDBJ whole genome shotgun (WGS) entry which is preliminary data.</text>
</comment>
<feature type="region of interest" description="Disordered" evidence="1">
    <location>
        <begin position="70"/>
        <end position="102"/>
    </location>
</feature>
<sequence length="288" mass="33181">MSADKLLTAWGFNEEIIGRFIAEEIEADQFSNLTEEDLKVLIPNIGPRRKFQCDVKKYLDKIAYQPIENVDPNNQQAKQQDLNNTNIPIERQKRDEDNNELNKDNNIISFTENSCPTSSSTSISTSTGYDVIVLTNNATEVNSATEIQQYAADDKYDLQSILKKSEDGQLLLSLYKTEGKLNNDLRNKLAKIIVSNELSPNINNTIRSERASFLSEQVIQLFPTEDKSVWYIKNKKGESQDEESDDDNVTKNYEEYMLWLTNNRLPWQTVIEYWCLTAKKKIKRSSNK</sequence>
<organism evidence="2 3">
    <name type="scientific">Lasius niger</name>
    <name type="common">Black garden ant</name>
    <dbReference type="NCBI Taxonomy" id="67767"/>
    <lineage>
        <taxon>Eukaryota</taxon>
        <taxon>Metazoa</taxon>
        <taxon>Ecdysozoa</taxon>
        <taxon>Arthropoda</taxon>
        <taxon>Hexapoda</taxon>
        <taxon>Insecta</taxon>
        <taxon>Pterygota</taxon>
        <taxon>Neoptera</taxon>
        <taxon>Endopterygota</taxon>
        <taxon>Hymenoptera</taxon>
        <taxon>Apocrita</taxon>
        <taxon>Aculeata</taxon>
        <taxon>Formicoidea</taxon>
        <taxon>Formicidae</taxon>
        <taxon>Formicinae</taxon>
        <taxon>Lasius</taxon>
        <taxon>Lasius</taxon>
    </lineage>
</organism>
<dbReference type="STRING" id="67767.A0A0J7KCL1"/>
<gene>
    <name evidence="2" type="ORF">RF55_12615</name>
</gene>
<dbReference type="OrthoDB" id="7553583at2759"/>
<evidence type="ECO:0000256" key="1">
    <source>
        <dbReference type="SAM" id="MobiDB-lite"/>
    </source>
</evidence>
<feature type="compositionally biased region" description="Basic and acidic residues" evidence="1">
    <location>
        <begin position="90"/>
        <end position="102"/>
    </location>
</feature>
<dbReference type="Gene3D" id="1.10.150.50">
    <property type="entry name" value="Transcription Factor, Ets-1"/>
    <property type="match status" value="1"/>
</dbReference>
<accession>A0A0J7KCL1</accession>